<dbReference type="Proteomes" id="UP000007800">
    <property type="component" value="Unassembled WGS sequence"/>
</dbReference>
<protein>
    <submittedName>
        <fullName evidence="1">Uncharacterized protein</fullName>
    </submittedName>
</protein>
<dbReference type="OrthoDB" id="47059at2759"/>
<proteinExistence type="predicted"/>
<organism evidence="2">
    <name type="scientific">Perkinsus marinus (strain ATCC 50983 / TXsc)</name>
    <dbReference type="NCBI Taxonomy" id="423536"/>
    <lineage>
        <taxon>Eukaryota</taxon>
        <taxon>Sar</taxon>
        <taxon>Alveolata</taxon>
        <taxon>Perkinsozoa</taxon>
        <taxon>Perkinsea</taxon>
        <taxon>Perkinsida</taxon>
        <taxon>Perkinsidae</taxon>
        <taxon>Perkinsus</taxon>
    </lineage>
</organism>
<keyword evidence="2" id="KW-1185">Reference proteome</keyword>
<evidence type="ECO:0000313" key="2">
    <source>
        <dbReference type="Proteomes" id="UP000007800"/>
    </source>
</evidence>
<reference evidence="1 2" key="1">
    <citation type="submission" date="2008-07" db="EMBL/GenBank/DDBJ databases">
        <authorList>
            <person name="El-Sayed N."/>
            <person name="Caler E."/>
            <person name="Inman J."/>
            <person name="Amedeo P."/>
            <person name="Hass B."/>
            <person name="Wortman J."/>
        </authorList>
    </citation>
    <scope>NUCLEOTIDE SEQUENCE [LARGE SCALE GENOMIC DNA]</scope>
    <source>
        <strain evidence="2">ATCC 50983 / TXsc</strain>
    </source>
</reference>
<dbReference type="InParanoid" id="C5KA48"/>
<evidence type="ECO:0000313" key="1">
    <source>
        <dbReference type="EMBL" id="EER18644.1"/>
    </source>
</evidence>
<gene>
    <name evidence="1" type="ORF">Pmar_PMAR021460</name>
</gene>
<dbReference type="GeneID" id="9048698"/>
<accession>C5KA48</accession>
<dbReference type="RefSeq" id="XP_002786848.1">
    <property type="nucleotide sequence ID" value="XM_002786802.1"/>
</dbReference>
<sequence length="88" mass="10379">MHDTIHICKEALATNNIDDAAKAIARIREIRRMYPDIYKVCDNASLKEAKRLEDEMAMNPSQYPMSMDLNNNKMMMMMMMMMTMMMMM</sequence>
<dbReference type="EMBL" id="GG671666">
    <property type="protein sequence ID" value="EER18644.1"/>
    <property type="molecule type" value="Genomic_DNA"/>
</dbReference>
<name>C5KA48_PERM5</name>
<feature type="non-terminal residue" evidence="1">
    <location>
        <position position="88"/>
    </location>
</feature>
<dbReference type="AlphaFoldDB" id="C5KA48"/>